<accession>A0A379ATB4</accession>
<sequence>MRTLPDFPATKWFQFTAIWEMAGPPHPITNGISAFQFTAIWEMAVEIFLALLINFIVSIHGHLGDGR</sequence>
<evidence type="ECO:0000313" key="3">
    <source>
        <dbReference type="Proteomes" id="UP000255098"/>
    </source>
</evidence>
<reference evidence="2 3" key="1">
    <citation type="submission" date="2018-06" db="EMBL/GenBank/DDBJ databases">
        <authorList>
            <consortium name="Pathogen Informatics"/>
            <person name="Doyle S."/>
        </authorList>
    </citation>
    <scope>NUCLEOTIDE SEQUENCE [LARGE SCALE GENOMIC DNA]</scope>
    <source>
        <strain evidence="3">NCTC 11297</strain>
    </source>
</reference>
<name>A0A379ATB4_AVIAV</name>
<dbReference type="EMBL" id="UGSP01000001">
    <property type="protein sequence ID" value="SUB24635.1"/>
    <property type="molecule type" value="Genomic_DNA"/>
</dbReference>
<evidence type="ECO:0000313" key="2">
    <source>
        <dbReference type="EMBL" id="SUB24635.1"/>
    </source>
</evidence>
<keyword evidence="1" id="KW-0812">Transmembrane</keyword>
<organism evidence="2 3">
    <name type="scientific">Avibacterium avium</name>
    <name type="common">Pasteurella avium</name>
    <dbReference type="NCBI Taxonomy" id="751"/>
    <lineage>
        <taxon>Bacteria</taxon>
        <taxon>Pseudomonadati</taxon>
        <taxon>Pseudomonadota</taxon>
        <taxon>Gammaproteobacteria</taxon>
        <taxon>Pasteurellales</taxon>
        <taxon>Pasteurellaceae</taxon>
        <taxon>Avibacterium</taxon>
    </lineage>
</organism>
<protein>
    <submittedName>
        <fullName evidence="2">Uncharacterized protein</fullName>
    </submittedName>
</protein>
<dbReference type="Proteomes" id="UP000255098">
    <property type="component" value="Unassembled WGS sequence"/>
</dbReference>
<gene>
    <name evidence="2" type="ORF">NCTC11297_01686</name>
</gene>
<evidence type="ECO:0000256" key="1">
    <source>
        <dbReference type="SAM" id="Phobius"/>
    </source>
</evidence>
<keyword evidence="1" id="KW-1133">Transmembrane helix</keyword>
<proteinExistence type="predicted"/>
<feature type="transmembrane region" description="Helical" evidence="1">
    <location>
        <begin position="34"/>
        <end position="57"/>
    </location>
</feature>
<dbReference type="AlphaFoldDB" id="A0A379ATB4"/>
<keyword evidence="3" id="KW-1185">Reference proteome</keyword>
<keyword evidence="1" id="KW-0472">Membrane</keyword>